<evidence type="ECO:0008006" key="3">
    <source>
        <dbReference type="Google" id="ProtNLM"/>
    </source>
</evidence>
<dbReference type="Proteomes" id="UP001580928">
    <property type="component" value="Unassembled WGS sequence"/>
</dbReference>
<sequence length="306" mass="32818">MKINYRIKSSLIAILMGTMLLHGCKIEGEDLQLKPIPQPNFEAVDLGEGKVRLINTTNTPSIAQWTIISSGQTFSGDTVDANLIFAGDYEVELSIVAQGGMSSVTKPISISENDPEACSDARALGFIAGCDTKTWKLNPEAGAFKVGPGPNNGEWWSSGPGDVDGRSCEFNDEFTFSFNAEGTFVYDNKGDYFADGYLGNQSTGCEPATNLTGEQKLWDSGTFSFAVTEGTGVNKLGQLRLLGKGAHIGVKKAHNGGETPTGPVNDYILYDILAMEKNVNGEGYDLLTIGVPISGDGWWTFTLRSN</sequence>
<name>A0ABV5CA89_9SPHI</name>
<accession>A0ABV5CA89</accession>
<organism evidence="1 2">
    <name type="scientific">Albibacterium profundi</name>
    <dbReference type="NCBI Taxonomy" id="3134906"/>
    <lineage>
        <taxon>Bacteria</taxon>
        <taxon>Pseudomonadati</taxon>
        <taxon>Bacteroidota</taxon>
        <taxon>Sphingobacteriia</taxon>
        <taxon>Sphingobacteriales</taxon>
        <taxon>Sphingobacteriaceae</taxon>
        <taxon>Albibacterium</taxon>
    </lineage>
</organism>
<protein>
    <recommendedName>
        <fullName evidence="3">PKD domain-containing protein</fullName>
    </recommendedName>
</protein>
<reference evidence="1 2" key="1">
    <citation type="submission" date="2024-04" db="EMBL/GenBank/DDBJ databases">
        <title>Albibacterium profundi sp. nov., isolated from sediment of the Challenger Deep of Mariana Trench.</title>
        <authorList>
            <person name="Wang Y."/>
        </authorList>
    </citation>
    <scope>NUCLEOTIDE SEQUENCE [LARGE SCALE GENOMIC DNA]</scope>
    <source>
        <strain evidence="1 2">RHL897</strain>
    </source>
</reference>
<dbReference type="RefSeq" id="WP_375556038.1">
    <property type="nucleotide sequence ID" value="NZ_JBBVGT010000001.1"/>
</dbReference>
<proteinExistence type="predicted"/>
<dbReference type="EMBL" id="JBBVGT010000001">
    <property type="protein sequence ID" value="MFB5944459.1"/>
    <property type="molecule type" value="Genomic_DNA"/>
</dbReference>
<comment type="caution">
    <text evidence="1">The sequence shown here is derived from an EMBL/GenBank/DDBJ whole genome shotgun (WGS) entry which is preliminary data.</text>
</comment>
<evidence type="ECO:0000313" key="2">
    <source>
        <dbReference type="Proteomes" id="UP001580928"/>
    </source>
</evidence>
<gene>
    <name evidence="1" type="ORF">WKR92_01295</name>
</gene>
<keyword evidence="2" id="KW-1185">Reference proteome</keyword>
<evidence type="ECO:0000313" key="1">
    <source>
        <dbReference type="EMBL" id="MFB5944459.1"/>
    </source>
</evidence>